<protein>
    <recommendedName>
        <fullName evidence="1">Prolow-density lipoprotein receptor-related protein 1-like beta-propeller domain-containing protein</fullName>
    </recommendedName>
</protein>
<organism evidence="2 3">
    <name type="scientific">Terrisporobacter glycolicus ATCC 14880 = DSM 1288</name>
    <dbReference type="NCBI Taxonomy" id="1121315"/>
    <lineage>
        <taxon>Bacteria</taxon>
        <taxon>Bacillati</taxon>
        <taxon>Bacillota</taxon>
        <taxon>Clostridia</taxon>
        <taxon>Peptostreptococcales</taxon>
        <taxon>Peptostreptococcaceae</taxon>
        <taxon>Terrisporobacter</taxon>
    </lineage>
</organism>
<dbReference type="Pfam" id="PF16472">
    <property type="entry name" value="DUF5050"/>
    <property type="match status" value="1"/>
</dbReference>
<feature type="domain" description="Prolow-density lipoprotein receptor-related protein 1-like beta-propeller" evidence="1">
    <location>
        <begin position="3"/>
        <end position="262"/>
    </location>
</feature>
<accession>A0ABZ2ETW4</accession>
<keyword evidence="3" id="KW-1185">Reference proteome</keyword>
<dbReference type="RefSeq" id="WP_018591333.1">
    <property type="nucleotide sequence ID" value="NZ_CP117523.1"/>
</dbReference>
<dbReference type="InterPro" id="IPR032485">
    <property type="entry name" value="LRP1-like_beta_prop"/>
</dbReference>
<reference evidence="2 3" key="1">
    <citation type="journal article" date="2023" name="PLoS ONE">
        <title>Genome-based metabolic and phylogenomic analysis of three Terrisporobacter species.</title>
        <authorList>
            <person name="Boer T."/>
            <person name="Bengelsdorf F.R."/>
            <person name="Bomeke M."/>
            <person name="Daniel R."/>
            <person name="Poehlein A."/>
        </authorList>
    </citation>
    <scope>NUCLEOTIDE SEQUENCE [LARGE SCALE GENOMIC DNA]</scope>
    <source>
        <strain evidence="2 3">DSM 1288</strain>
    </source>
</reference>
<proteinExistence type="predicted"/>
<gene>
    <name evidence="2" type="ORF">TEGL_16520</name>
</gene>
<dbReference type="PANTHER" id="PTHR32256:SF17">
    <property type="entry name" value="EGF-LIKE DOMAIN-CONTAINING PROTEIN"/>
    <property type="match status" value="1"/>
</dbReference>
<dbReference type="Proteomes" id="UP001348492">
    <property type="component" value="Chromosome"/>
</dbReference>
<dbReference type="InterPro" id="IPR053369">
    <property type="entry name" value="SrfA-induced_signal"/>
</dbReference>
<evidence type="ECO:0000313" key="3">
    <source>
        <dbReference type="Proteomes" id="UP001348492"/>
    </source>
</evidence>
<sequence length="277" mass="32747">MNYGNLINEKIIHIEGEWIYYSNISSDEGKLYKKNLKLNEKVKLSDIEEVQYIHKRGNDIFYTSGASICKLNLTNLENEIIFKGSKDYGSIDDMVPLNDDLFFTQDDIYKMNLNTKEKIKIAENAFGLNVCKYNIYYSANDGDGLYKLNLSTNTIIKLLDTNVSAPIVQGEFIYYFDNDRAGFFRMNMFNNNEEERIIELDKDLIDFNLYKNYIFFSDFYLYKIDIKAKKISRITDIDAGRIHILNEKVWFVSYQEDEREFKLYQMDFDGKNLKLFD</sequence>
<evidence type="ECO:0000313" key="2">
    <source>
        <dbReference type="EMBL" id="WWD83246.1"/>
    </source>
</evidence>
<name>A0ABZ2ETW4_9FIRM</name>
<dbReference type="EMBL" id="CP117523">
    <property type="protein sequence ID" value="WWD83246.1"/>
    <property type="molecule type" value="Genomic_DNA"/>
</dbReference>
<dbReference type="SUPFAM" id="SSF69304">
    <property type="entry name" value="Tricorn protease N-terminal domain"/>
    <property type="match status" value="1"/>
</dbReference>
<evidence type="ECO:0000259" key="1">
    <source>
        <dbReference type="Pfam" id="PF16472"/>
    </source>
</evidence>
<dbReference type="PANTHER" id="PTHR32256">
    <property type="match status" value="1"/>
</dbReference>